<dbReference type="Gene3D" id="1.10.150.20">
    <property type="entry name" value="5' to 3' exonuclease, C-terminal subdomain"/>
    <property type="match status" value="2"/>
</dbReference>
<dbReference type="SUPFAM" id="SSF50249">
    <property type="entry name" value="Nucleic acid-binding proteins"/>
    <property type="match status" value="1"/>
</dbReference>
<dbReference type="InterPro" id="IPR010213">
    <property type="entry name" value="TF_NusA"/>
</dbReference>
<dbReference type="SMART" id="SM00316">
    <property type="entry name" value="S1"/>
    <property type="match status" value="1"/>
</dbReference>
<evidence type="ECO:0000256" key="5">
    <source>
        <dbReference type="ARBA" id="ARBA00023015"/>
    </source>
</evidence>
<keyword evidence="3 7" id="KW-0889">Transcription antitermination</keyword>
<evidence type="ECO:0000256" key="3">
    <source>
        <dbReference type="ARBA" id="ARBA00022814"/>
    </source>
</evidence>
<dbReference type="Pfam" id="PF00575">
    <property type="entry name" value="S1"/>
    <property type="match status" value="1"/>
</dbReference>
<dbReference type="InterPro" id="IPR003029">
    <property type="entry name" value="S1_domain"/>
</dbReference>
<dbReference type="InterPro" id="IPR012340">
    <property type="entry name" value="NA-bd_OB-fold"/>
</dbReference>
<feature type="compositionally biased region" description="Acidic residues" evidence="9">
    <location>
        <begin position="537"/>
        <end position="548"/>
    </location>
</feature>
<dbReference type="CDD" id="cd04455">
    <property type="entry name" value="S1_NusA"/>
    <property type="match status" value="1"/>
</dbReference>
<evidence type="ECO:0000256" key="1">
    <source>
        <dbReference type="ARBA" id="ARBA00022472"/>
    </source>
</evidence>
<keyword evidence="4 7" id="KW-0694">RNA-binding</keyword>
<dbReference type="Gene3D" id="2.40.50.140">
    <property type="entry name" value="Nucleic acid-binding proteins"/>
    <property type="match status" value="1"/>
</dbReference>
<evidence type="ECO:0000256" key="6">
    <source>
        <dbReference type="ARBA" id="ARBA00023163"/>
    </source>
</evidence>
<comment type="subcellular location">
    <subcellularLocation>
        <location evidence="7">Cytoplasm</location>
    </subcellularLocation>
</comment>
<dbReference type="HAMAP" id="MF_00945_B">
    <property type="entry name" value="NusA_B"/>
    <property type="match status" value="1"/>
</dbReference>
<dbReference type="InterPro" id="IPR010995">
    <property type="entry name" value="DNA_repair_Rad51/TF_NusA_a-hlx"/>
</dbReference>
<feature type="coiled-coil region" evidence="8">
    <location>
        <begin position="405"/>
        <end position="441"/>
    </location>
</feature>
<dbReference type="GO" id="GO:0006353">
    <property type="term" value="P:DNA-templated transcription termination"/>
    <property type="evidence" value="ECO:0007669"/>
    <property type="project" value="UniProtKB-UniRule"/>
</dbReference>
<dbReference type="GO" id="GO:0031564">
    <property type="term" value="P:transcription antitermination"/>
    <property type="evidence" value="ECO:0007669"/>
    <property type="project" value="UniProtKB-UniRule"/>
</dbReference>
<dbReference type="SUPFAM" id="SSF69705">
    <property type="entry name" value="Transcription factor NusA, N-terminal domain"/>
    <property type="match status" value="1"/>
</dbReference>
<keyword evidence="1 7" id="KW-0806">Transcription termination</keyword>
<dbReference type="PROSITE" id="PS50084">
    <property type="entry name" value="KH_TYPE_1"/>
    <property type="match status" value="1"/>
</dbReference>
<organism evidence="11 12">
    <name type="scientific">Sphingomicrobium sediminis</name>
    <dbReference type="NCBI Taxonomy" id="2950949"/>
    <lineage>
        <taxon>Bacteria</taxon>
        <taxon>Pseudomonadati</taxon>
        <taxon>Pseudomonadota</taxon>
        <taxon>Alphaproteobacteria</taxon>
        <taxon>Sphingomonadales</taxon>
        <taxon>Sphingomonadaceae</taxon>
        <taxon>Sphingomicrobium</taxon>
    </lineage>
</organism>
<dbReference type="Proteomes" id="UP001155128">
    <property type="component" value="Unassembled WGS sequence"/>
</dbReference>
<evidence type="ECO:0000313" key="11">
    <source>
        <dbReference type="EMBL" id="MCM8556294.1"/>
    </source>
</evidence>
<dbReference type="GO" id="GO:0003700">
    <property type="term" value="F:DNA-binding transcription factor activity"/>
    <property type="evidence" value="ECO:0007669"/>
    <property type="project" value="InterPro"/>
</dbReference>
<sequence>MASTPPPAATANKAELLAIADAVAREKLIDKAIVIEAMEDAIQRAARARYGQENDIRAKLDGNTGDLRLWRVLEVVEEVEDQFKQIDVKGAQKLQDGAVVGDFIVDPLPPIEFGRIAAQAAKQVIFQKVRDAERERQFEEFKDRGGEVITGVVKRVEFGHVVVDLGRAEGVIRRDQQIPREMVRVGDRIRSLIMRVSRETRGPQIFLSRAHPDFMRKLFAQEVPEIYDGIIEIKAAARDPGSRAKIGVISYDSSIDPVGACVGMKGSRVQAVVQELQGEKIDIIPWSEDLATFVVNALQPATVSRVVIDEEEGRIEVVVPDDQLSLAIGRRGQNVRLASQLTDSQIDILTEADASEKRQKEFTERTEMFQNELDVDETLAQLLVAEGFTSLEEVAYVPQEELSTIEGLDEEIAEELQNRAKEALERAEDAAREKRRELGVEDDVAALPHMTEVMAVTLGEAGLKTLDDVADLATDELIQKKSSGPRRRNDSRRSDDNKGGVLGEYNLTEEQGNEMIMAARAHWFEDEDEAPAPAEAASEEDAAADGDQ</sequence>
<dbReference type="InterPro" id="IPR015946">
    <property type="entry name" value="KH_dom-like_a/b"/>
</dbReference>
<dbReference type="NCBIfam" id="TIGR01953">
    <property type="entry name" value="NusA"/>
    <property type="match status" value="1"/>
</dbReference>
<dbReference type="SMART" id="SM00322">
    <property type="entry name" value="KH"/>
    <property type="match status" value="2"/>
</dbReference>
<evidence type="ECO:0000256" key="9">
    <source>
        <dbReference type="SAM" id="MobiDB-lite"/>
    </source>
</evidence>
<dbReference type="Pfam" id="PF08529">
    <property type="entry name" value="NusA_N"/>
    <property type="match status" value="1"/>
</dbReference>
<dbReference type="Pfam" id="PF14520">
    <property type="entry name" value="HHH_5"/>
    <property type="match status" value="1"/>
</dbReference>
<dbReference type="InterPro" id="IPR009019">
    <property type="entry name" value="KH_sf_prok-type"/>
</dbReference>
<keyword evidence="6 7" id="KW-0804">Transcription</keyword>
<accession>A0A9X2EIH6</accession>
<name>A0A9X2EIH6_9SPHN</name>
<dbReference type="SUPFAM" id="SSF47794">
    <property type="entry name" value="Rad51 N-terminal domain-like"/>
    <property type="match status" value="2"/>
</dbReference>
<evidence type="ECO:0000256" key="2">
    <source>
        <dbReference type="ARBA" id="ARBA00022490"/>
    </source>
</evidence>
<feature type="domain" description="S1 motif" evidence="10">
    <location>
        <begin position="146"/>
        <end position="210"/>
    </location>
</feature>
<keyword evidence="5 7" id="KW-0805">Transcription regulation</keyword>
<dbReference type="FunFam" id="3.30.300.20:FF:000005">
    <property type="entry name" value="Transcription termination/antitermination protein NusA"/>
    <property type="match status" value="1"/>
</dbReference>
<reference evidence="11" key="1">
    <citation type="submission" date="2022-06" db="EMBL/GenBank/DDBJ databases">
        <title>Sphingomicrobium sedimins sp. nov., a marine bacterium isolated from tidal flat.</title>
        <authorList>
            <person name="Kim C.-H."/>
            <person name="Yoo Y."/>
            <person name="Kim J.-J."/>
        </authorList>
    </citation>
    <scope>NUCLEOTIDE SEQUENCE</scope>
    <source>
        <strain evidence="11">GRR-S6-50</strain>
    </source>
</reference>
<dbReference type="InterPro" id="IPR036555">
    <property type="entry name" value="NusA_N_sf"/>
</dbReference>
<dbReference type="FunFam" id="3.30.300.20:FF:000002">
    <property type="entry name" value="Transcription termination/antitermination protein NusA"/>
    <property type="match status" value="1"/>
</dbReference>
<evidence type="ECO:0000256" key="8">
    <source>
        <dbReference type="SAM" id="Coils"/>
    </source>
</evidence>
<dbReference type="SUPFAM" id="SSF54814">
    <property type="entry name" value="Prokaryotic type KH domain (KH-domain type II)"/>
    <property type="match status" value="2"/>
</dbReference>
<dbReference type="Gene3D" id="3.30.300.20">
    <property type="match status" value="2"/>
</dbReference>
<dbReference type="InterPro" id="IPR058582">
    <property type="entry name" value="KH_NusA_2nd"/>
</dbReference>
<dbReference type="Pfam" id="PF13184">
    <property type="entry name" value="KH_NusA_1st"/>
    <property type="match status" value="1"/>
</dbReference>
<protein>
    <recommendedName>
        <fullName evidence="7">Transcription termination/antitermination protein NusA</fullName>
    </recommendedName>
</protein>
<dbReference type="PANTHER" id="PTHR22648:SF0">
    <property type="entry name" value="TRANSCRIPTION TERMINATION_ANTITERMINATION PROTEIN NUSA"/>
    <property type="match status" value="1"/>
</dbReference>
<comment type="caution">
    <text evidence="11">The sequence shown here is derived from an EMBL/GenBank/DDBJ whole genome shotgun (WGS) entry which is preliminary data.</text>
</comment>
<keyword evidence="8" id="KW-0175">Coiled coil</keyword>
<feature type="region of interest" description="Disordered" evidence="9">
    <location>
        <begin position="477"/>
        <end position="548"/>
    </location>
</feature>
<dbReference type="PANTHER" id="PTHR22648">
    <property type="entry name" value="TRANSCRIPTION TERMINATION FACTOR NUSA"/>
    <property type="match status" value="1"/>
</dbReference>
<dbReference type="InterPro" id="IPR010214">
    <property type="entry name" value="Tscrpt_termin_fac_NusA_C_rpt"/>
</dbReference>
<dbReference type="InterPro" id="IPR013735">
    <property type="entry name" value="TF_NusA_N"/>
</dbReference>
<gene>
    <name evidence="7 11" type="primary">nusA</name>
    <name evidence="11" type="ORF">NDO55_00475</name>
</gene>
<keyword evidence="12" id="KW-1185">Reference proteome</keyword>
<keyword evidence="2 7" id="KW-0963">Cytoplasm</keyword>
<evidence type="ECO:0000259" key="10">
    <source>
        <dbReference type="PROSITE" id="PS50126"/>
    </source>
</evidence>
<evidence type="ECO:0000256" key="7">
    <source>
        <dbReference type="HAMAP-Rule" id="MF_00945"/>
    </source>
</evidence>
<dbReference type="CDD" id="cd22529">
    <property type="entry name" value="KH-II_NusA_rpt2"/>
    <property type="match status" value="1"/>
</dbReference>
<dbReference type="GO" id="GO:0003723">
    <property type="term" value="F:RNA binding"/>
    <property type="evidence" value="ECO:0007669"/>
    <property type="project" value="UniProtKB-UniRule"/>
</dbReference>
<comment type="subunit">
    <text evidence="7">Monomer. Binds directly to the core enzyme of the DNA-dependent RNA polymerase and to nascent RNA.</text>
</comment>
<dbReference type="InterPro" id="IPR030842">
    <property type="entry name" value="TF_NusA_bacterial"/>
</dbReference>
<dbReference type="GO" id="GO:0005829">
    <property type="term" value="C:cytosol"/>
    <property type="evidence" value="ECO:0007669"/>
    <property type="project" value="TreeGrafter"/>
</dbReference>
<dbReference type="CDD" id="cd02134">
    <property type="entry name" value="KH-II_NusA_rpt1"/>
    <property type="match status" value="1"/>
</dbReference>
<evidence type="ECO:0000256" key="4">
    <source>
        <dbReference type="ARBA" id="ARBA00022884"/>
    </source>
</evidence>
<dbReference type="AlphaFoldDB" id="A0A9X2EIH6"/>
<comment type="similarity">
    <text evidence="7">Belongs to the NusA family.</text>
</comment>
<proteinExistence type="inferred from homology"/>
<comment type="function">
    <text evidence="7">Participates in both transcription termination and antitermination.</text>
</comment>
<dbReference type="Pfam" id="PF26594">
    <property type="entry name" value="KH_NusA_2nd"/>
    <property type="match status" value="1"/>
</dbReference>
<dbReference type="Gene3D" id="3.30.1480.10">
    <property type="entry name" value="NusA, N-terminal domain"/>
    <property type="match status" value="1"/>
</dbReference>
<dbReference type="InterPro" id="IPR025249">
    <property type="entry name" value="TF_NusA_KH_1st"/>
</dbReference>
<dbReference type="RefSeq" id="WP_252111359.1">
    <property type="nucleotide sequence ID" value="NZ_JAMSHT010000001.1"/>
</dbReference>
<dbReference type="EMBL" id="JAMSHT010000001">
    <property type="protein sequence ID" value="MCM8556294.1"/>
    <property type="molecule type" value="Genomic_DNA"/>
</dbReference>
<dbReference type="GO" id="GO:0000166">
    <property type="term" value="F:nucleotide binding"/>
    <property type="evidence" value="ECO:0007669"/>
    <property type="project" value="InterPro"/>
</dbReference>
<feature type="compositionally biased region" description="Basic and acidic residues" evidence="9">
    <location>
        <begin position="487"/>
        <end position="498"/>
    </location>
</feature>
<dbReference type="PROSITE" id="PS50126">
    <property type="entry name" value="S1"/>
    <property type="match status" value="1"/>
</dbReference>
<dbReference type="NCBIfam" id="TIGR01954">
    <property type="entry name" value="nusA_Cterm_rpt"/>
    <property type="match status" value="1"/>
</dbReference>
<dbReference type="InterPro" id="IPR004087">
    <property type="entry name" value="KH_dom"/>
</dbReference>
<evidence type="ECO:0000313" key="12">
    <source>
        <dbReference type="Proteomes" id="UP001155128"/>
    </source>
</evidence>